<dbReference type="GO" id="GO:0030246">
    <property type="term" value="F:carbohydrate binding"/>
    <property type="evidence" value="ECO:0007669"/>
    <property type="project" value="InterPro"/>
</dbReference>
<evidence type="ECO:0000256" key="1">
    <source>
        <dbReference type="SAM" id="Phobius"/>
    </source>
</evidence>
<organism evidence="2 3">
    <name type="scientific">Candidatus Veblenbacteria bacterium RIFOXYB1_FULL_43_13</name>
    <dbReference type="NCBI Taxonomy" id="1802426"/>
    <lineage>
        <taxon>Bacteria</taxon>
        <taxon>Candidatus Vebleniibacteriota</taxon>
    </lineage>
</organism>
<feature type="transmembrane region" description="Helical" evidence="1">
    <location>
        <begin position="260"/>
        <end position="277"/>
    </location>
</feature>
<keyword evidence="1" id="KW-1133">Transmembrane helix</keyword>
<dbReference type="AlphaFoldDB" id="A0A1G2Q4B1"/>
<dbReference type="EMBL" id="MHTC01000036">
    <property type="protein sequence ID" value="OHA54859.1"/>
    <property type="molecule type" value="Genomic_DNA"/>
</dbReference>
<comment type="caution">
    <text evidence="2">The sequence shown here is derived from an EMBL/GenBank/DDBJ whole genome shotgun (WGS) entry which is preliminary data.</text>
</comment>
<gene>
    <name evidence="2" type="ORF">A2388_03245</name>
</gene>
<evidence type="ECO:0008006" key="4">
    <source>
        <dbReference type="Google" id="ProtNLM"/>
    </source>
</evidence>
<reference evidence="2 3" key="1">
    <citation type="journal article" date="2016" name="Nat. Commun.">
        <title>Thousands of microbial genomes shed light on interconnected biogeochemical processes in an aquifer system.</title>
        <authorList>
            <person name="Anantharaman K."/>
            <person name="Brown C.T."/>
            <person name="Hug L.A."/>
            <person name="Sharon I."/>
            <person name="Castelle C.J."/>
            <person name="Probst A.J."/>
            <person name="Thomas B.C."/>
            <person name="Singh A."/>
            <person name="Wilkins M.J."/>
            <person name="Karaoz U."/>
            <person name="Brodie E.L."/>
            <person name="Williams K.H."/>
            <person name="Hubbard S.S."/>
            <person name="Banfield J.F."/>
        </authorList>
    </citation>
    <scope>NUCLEOTIDE SEQUENCE [LARGE SCALE GENOMIC DNA]</scope>
</reference>
<dbReference type="SUPFAM" id="SSF49384">
    <property type="entry name" value="Carbohydrate-binding domain"/>
    <property type="match status" value="1"/>
</dbReference>
<proteinExistence type="predicted"/>
<sequence>MRKYFIILFIITLFSPLKLWAAELYFESNSSQIQVGDVVVVNLFVNSKGDDINAIEGNLTNSGNLQLKDVRDGGSIVSFWVSKPLVNNEPTHFFSGIIPGGYQGTEGLIITASFEVMHSGQASVNIENLQVLKNDGLGTGTVSLAIPWVSKVVEGLGKPKTVDVIIDNILPEKFLPAISRSVDLFNNQWFVVFSTQDKNSGIDHYEVCEGDFDCEQASSPYLLKNQKLNKDIIIKAVDKKGNERVAIIVASNISNNYQKIALFVIIMLILVGGFVIYKKYHVKRL</sequence>
<protein>
    <recommendedName>
        <fullName evidence="4">Cohesin domain-containing protein</fullName>
    </recommendedName>
</protein>
<name>A0A1G2Q4B1_9BACT</name>
<accession>A0A1G2Q4B1</accession>
<evidence type="ECO:0000313" key="3">
    <source>
        <dbReference type="Proteomes" id="UP000177575"/>
    </source>
</evidence>
<evidence type="ECO:0000313" key="2">
    <source>
        <dbReference type="EMBL" id="OHA54859.1"/>
    </source>
</evidence>
<dbReference type="Proteomes" id="UP000177575">
    <property type="component" value="Unassembled WGS sequence"/>
</dbReference>
<dbReference type="InterPro" id="IPR008965">
    <property type="entry name" value="CBM2/CBM3_carb-bd_dom_sf"/>
</dbReference>
<keyword evidence="1" id="KW-0812">Transmembrane</keyword>
<keyword evidence="1" id="KW-0472">Membrane</keyword>